<dbReference type="InterPro" id="IPR000569">
    <property type="entry name" value="HECT_dom"/>
</dbReference>
<dbReference type="FunFam" id="3.30.2160.10:FF:000004">
    <property type="entry name" value="probable E3 ubiquitin-protein ligase HERC4 isoform X1"/>
    <property type="match status" value="1"/>
</dbReference>
<dbReference type="SMART" id="SM00645">
    <property type="entry name" value="Pept_C1"/>
    <property type="match status" value="1"/>
</dbReference>
<feature type="compositionally biased region" description="Low complexity" evidence="9">
    <location>
        <begin position="847"/>
        <end position="856"/>
    </location>
</feature>
<dbReference type="Gene3D" id="3.90.1750.10">
    <property type="entry name" value="Hect, E3 ligase catalytic domains"/>
    <property type="match status" value="1"/>
</dbReference>
<dbReference type="InterPro" id="IPR038765">
    <property type="entry name" value="Papain-like_cys_pep_sf"/>
</dbReference>
<feature type="repeat" description="RCC1" evidence="8">
    <location>
        <begin position="392"/>
        <end position="443"/>
    </location>
</feature>
<evidence type="ECO:0000256" key="7">
    <source>
        <dbReference type="PROSITE-ProRule" id="PRU00104"/>
    </source>
</evidence>
<dbReference type="Gene3D" id="3.90.70.10">
    <property type="entry name" value="Cysteine proteinases"/>
    <property type="match status" value="1"/>
</dbReference>
<dbReference type="CDD" id="cd00078">
    <property type="entry name" value="HECTc"/>
    <property type="match status" value="1"/>
</dbReference>
<dbReference type="InterPro" id="IPR000668">
    <property type="entry name" value="Peptidase_C1A_C"/>
</dbReference>
<dbReference type="GO" id="GO:0008234">
    <property type="term" value="F:cysteine-type peptidase activity"/>
    <property type="evidence" value="ECO:0007669"/>
    <property type="project" value="InterPro"/>
</dbReference>
<dbReference type="InterPro" id="IPR000169">
    <property type="entry name" value="Pept_cys_AS"/>
</dbReference>
<dbReference type="GO" id="GO:0061630">
    <property type="term" value="F:ubiquitin protein ligase activity"/>
    <property type="evidence" value="ECO:0007669"/>
    <property type="project" value="TreeGrafter"/>
</dbReference>
<dbReference type="GO" id="GO:0005737">
    <property type="term" value="C:cytoplasm"/>
    <property type="evidence" value="ECO:0007669"/>
    <property type="project" value="UniProtKB-SubCell"/>
</dbReference>
<dbReference type="InterPro" id="IPR051709">
    <property type="entry name" value="Ub-ligase/GTPase-reg"/>
</dbReference>
<gene>
    <name evidence="12" type="ORF">C2E20_5010</name>
</gene>
<feature type="repeat" description="RCC1" evidence="8">
    <location>
        <begin position="149"/>
        <end position="202"/>
    </location>
</feature>
<feature type="domain" description="UBA" evidence="10">
    <location>
        <begin position="295"/>
        <end position="336"/>
    </location>
</feature>
<keyword evidence="13" id="KW-1185">Reference proteome</keyword>
<feature type="repeat" description="RCC1" evidence="8">
    <location>
        <begin position="96"/>
        <end position="149"/>
    </location>
</feature>
<dbReference type="STRING" id="554055.A0A2P6VBW7"/>
<comment type="subcellular location">
    <subcellularLocation>
        <location evidence="1">Cytoplasm</location>
    </subcellularLocation>
</comment>
<dbReference type="Pfam" id="PF08246">
    <property type="entry name" value="Inhibitor_I29"/>
    <property type="match status" value="1"/>
</dbReference>
<dbReference type="SMART" id="SM00119">
    <property type="entry name" value="HECTc"/>
    <property type="match status" value="1"/>
</dbReference>
<dbReference type="SUPFAM" id="SSF50985">
    <property type="entry name" value="RCC1/BLIP-II"/>
    <property type="match status" value="1"/>
</dbReference>
<feature type="region of interest" description="Disordered" evidence="9">
    <location>
        <begin position="814"/>
        <end position="834"/>
    </location>
</feature>
<evidence type="ECO:0000256" key="1">
    <source>
        <dbReference type="ARBA" id="ARBA00004496"/>
    </source>
</evidence>
<protein>
    <submittedName>
        <fullName evidence="12">Ubiquitin-ligase E3 A isoform B</fullName>
    </submittedName>
</protein>
<dbReference type="SUPFAM" id="SSF46934">
    <property type="entry name" value="UBA-like"/>
    <property type="match status" value="1"/>
</dbReference>
<dbReference type="PANTHER" id="PTHR45622:SF60">
    <property type="entry name" value="UBIQUITIN-PROTEIN LIGASE E3A"/>
    <property type="match status" value="1"/>
</dbReference>
<dbReference type="InterPro" id="IPR015940">
    <property type="entry name" value="UBA"/>
</dbReference>
<evidence type="ECO:0000259" key="11">
    <source>
        <dbReference type="PROSITE" id="PS50237"/>
    </source>
</evidence>
<evidence type="ECO:0000256" key="3">
    <source>
        <dbReference type="ARBA" id="ARBA00022679"/>
    </source>
</evidence>
<keyword evidence="5 7" id="KW-0833">Ubl conjugation pathway</keyword>
<dbReference type="Gene3D" id="3.30.2410.10">
    <property type="entry name" value="Hect, E3 ligase catalytic domain"/>
    <property type="match status" value="1"/>
</dbReference>
<dbReference type="GO" id="GO:0006508">
    <property type="term" value="P:proteolysis"/>
    <property type="evidence" value="ECO:0007669"/>
    <property type="project" value="InterPro"/>
</dbReference>
<dbReference type="PROSITE" id="PS50012">
    <property type="entry name" value="RCC1_3"/>
    <property type="match status" value="4"/>
</dbReference>
<dbReference type="SUPFAM" id="SSF54001">
    <property type="entry name" value="Cysteine proteinases"/>
    <property type="match status" value="1"/>
</dbReference>
<evidence type="ECO:0000259" key="10">
    <source>
        <dbReference type="PROSITE" id="PS50030"/>
    </source>
</evidence>
<dbReference type="Proteomes" id="UP000239649">
    <property type="component" value="Unassembled WGS sequence"/>
</dbReference>
<feature type="region of interest" description="Disordered" evidence="9">
    <location>
        <begin position="847"/>
        <end position="870"/>
    </location>
</feature>
<evidence type="ECO:0000256" key="5">
    <source>
        <dbReference type="ARBA" id="ARBA00022786"/>
    </source>
</evidence>
<dbReference type="FunFam" id="3.30.2410.10:FF:000003">
    <property type="entry name" value="probable E3 ubiquitin-protein ligase HERC4 isoform X1"/>
    <property type="match status" value="1"/>
</dbReference>
<feature type="active site" description="Glycyl thioester intermediate" evidence="7">
    <location>
        <position position="1258"/>
    </location>
</feature>
<dbReference type="Pfam" id="PF00632">
    <property type="entry name" value="HECT"/>
    <property type="match status" value="1"/>
</dbReference>
<dbReference type="InterPro" id="IPR025660">
    <property type="entry name" value="Pept_his_AS"/>
</dbReference>
<dbReference type="PROSITE" id="PS00640">
    <property type="entry name" value="THIOL_PROTEASE_ASN"/>
    <property type="match status" value="1"/>
</dbReference>
<dbReference type="PROSITE" id="PS00639">
    <property type="entry name" value="THIOL_PROTEASE_HIS"/>
    <property type="match status" value="1"/>
</dbReference>
<dbReference type="PROSITE" id="PS00626">
    <property type="entry name" value="RCC1_2"/>
    <property type="match status" value="3"/>
</dbReference>
<comment type="caution">
    <text evidence="12">The sequence shown here is derived from an EMBL/GenBank/DDBJ whole genome shotgun (WGS) entry which is preliminary data.</text>
</comment>
<dbReference type="InterPro" id="IPR025661">
    <property type="entry name" value="Pept_asp_AS"/>
</dbReference>
<dbReference type="SUPFAM" id="SSF56204">
    <property type="entry name" value="Hect, E3 ligase catalytic domain"/>
    <property type="match status" value="1"/>
</dbReference>
<dbReference type="Gene3D" id="3.30.2160.10">
    <property type="entry name" value="Hect, E3 ligase catalytic domain"/>
    <property type="match status" value="1"/>
</dbReference>
<dbReference type="OrthoDB" id="8068875at2759"/>
<keyword evidence="2" id="KW-0963">Cytoplasm</keyword>
<evidence type="ECO:0000256" key="2">
    <source>
        <dbReference type="ARBA" id="ARBA00022490"/>
    </source>
</evidence>
<organism evidence="12 13">
    <name type="scientific">Micractinium conductrix</name>
    <dbReference type="NCBI Taxonomy" id="554055"/>
    <lineage>
        <taxon>Eukaryota</taxon>
        <taxon>Viridiplantae</taxon>
        <taxon>Chlorophyta</taxon>
        <taxon>core chlorophytes</taxon>
        <taxon>Trebouxiophyceae</taxon>
        <taxon>Chlorellales</taxon>
        <taxon>Chlorellaceae</taxon>
        <taxon>Chlorella clade</taxon>
        <taxon>Micractinium</taxon>
    </lineage>
</organism>
<evidence type="ECO:0000256" key="9">
    <source>
        <dbReference type="SAM" id="MobiDB-lite"/>
    </source>
</evidence>
<dbReference type="CDD" id="cd02248">
    <property type="entry name" value="Peptidase_C1A"/>
    <property type="match status" value="1"/>
</dbReference>
<keyword evidence="6" id="KW-1015">Disulfide bond</keyword>
<dbReference type="Pfam" id="PF00112">
    <property type="entry name" value="Peptidase_C1"/>
    <property type="match status" value="1"/>
</dbReference>
<dbReference type="InterPro" id="IPR013201">
    <property type="entry name" value="Prot_inhib_I29"/>
</dbReference>
<dbReference type="Gene3D" id="1.10.8.10">
    <property type="entry name" value="DNA helicase RuvA subunit, C-terminal domain"/>
    <property type="match status" value="1"/>
</dbReference>
<sequence length="1664" mass="181440">MATRDGLAVRTKPPQHPRLASLKLQETTEQLDISPHSPLVSTALDENGWVCGSNDQGQLGVGSTADVAEPQSLKVARRWAALSMGRSHAAGVTGQGEVYTWGLNDKSQLGAAAGPGESKDVPKRMELLVGWNVKAISCGAEHTVAVTPEDVITWGSNEHGQCGHGEKAEMEWVKPRSIKMLHEQMVTQVICGKFHTLCVTATSQVYAWGRNGSGQLGLGDTADRRSPALVEGLWALPVLQLAAGESHSVALTSNGFLFTWGGNDAGQLGLPHAAEVATQIQASRTASERKRVNRRVNQRFLTAMAEMGIPADQAELALHETGNVGVEVATEWLFSVPAEVLETHLAGDPGTPQEEMGAVHEDDRVLVPKRVALQGVRCVAAGAHHTVAITDEEVYSWGDNSCGQLGNRTFRSSALPSEVVDLAGAGVCQVACGEEHTLFVCRDGEVYGCGSSAHGQLPAATPDPDTSRAAAAGGMLLATPTRLRLSFLERGAMCGPHAPVVSAVVAGAHCSAFLTRAADELPDQAAPRLWERLQAAVAAAHDAPNNLEADAHVRPIAAAVERIFSSAAAISAAFGLKDMVGMDVVLLEGMQRSILELEPPAAPKKDDPQPTQDSLFQAFRKAMDVLVMDLERNIKLLGTPERAQVLLAAMQSQLLGDSRMANTLIPRICNAVLAAPSSTRHLLVKWWGDYPAELLETRVVRPLQKYLTDELYATKKLTISVMNVIKVLAKVEEANQLSRQLPPEAFYNELISEKLDVLDHYVAWRQTHDMPQHASSGSDGPFSFCSYPFLLNPRAKSKLLHTEARIQMDQTVAQSRLEQQQNGSGSTSAPATYEECVVPNEKQRLSAMLRSSESSGRSGGPNGRDGRRRDRQGGLRWLFNSLRQGDGNGAPPASVADDERRMMGRQINGTSEGTPSLWKQGSLNLPTPEDSGFPATHPDMCIVRIRRNHLLEDALDEIARQKPKDLFKPLRVHFIGEDGIDAGGVKKEFFQLLVTELLCPDYGMLIYQPESRTYWFNPTTLEADAEFLLLGLVLGLAIYNGVLLDFPLPLALYRKILGQDLKLRDLEDMQPTLGRSLRQLLQYEGEGSVEDVFCQTFCVEVPGFGDTRTVALCEGGTDIPVTEENRREFVELYVAFWLNRSIHSQFEAFAKGFLMLCGGPALQLFSATELERLVCGNPILDFDSLQKHARYEGGYSPEHRVVQWLWQVVGELTHEERKLFLKFFTGSDRAPIGGLGNLRCIIQRDGPDSNRLPTSHTCFNSLLLPSYRSKDKLADRLRLAILNSEGFATALALLLLASTACAQERRRGGGYHDAKEARDEAKQLAALNETQKKQMWKEWKANFSKSYADGSTDDTTRYNAWKVNLADLVSYNQGSSIAYFRGLHEFSDVSFTEFSGKRLMKVNATKAIKPSIKKSTAAPRSARKLAQTVTNEWDWRTQGKVPAVRDQGNCGSCWAFAAVSALESKAMIEGRGTTFDVSEQQLVDCVNQANGYSSGGCNGGYSDEALDYVTRFYATTESSYSYRAVDQACKTTTVSGAKSTVGALSALDFSYTANTAAAIMQAVHTKGPMVTYFNVKNSFYSYAGGVYLASQCTTETINHAMVIVGWNKTTGVGTTGSYWIIRNSWGSGWGDKGYIKVQMTSDSVGACRMYTGLMWPTATTATQT</sequence>
<dbReference type="PROSITE" id="PS00139">
    <property type="entry name" value="THIOL_PROTEASE_CYS"/>
    <property type="match status" value="1"/>
</dbReference>
<dbReference type="PANTHER" id="PTHR45622">
    <property type="entry name" value="UBIQUITIN-PROTEIN LIGASE E3A-RELATED"/>
    <property type="match status" value="1"/>
</dbReference>
<evidence type="ECO:0000256" key="6">
    <source>
        <dbReference type="ARBA" id="ARBA00023157"/>
    </source>
</evidence>
<dbReference type="InterPro" id="IPR009091">
    <property type="entry name" value="RCC1/BLIP-II"/>
</dbReference>
<feature type="repeat" description="RCC1" evidence="8">
    <location>
        <begin position="203"/>
        <end position="254"/>
    </location>
</feature>
<evidence type="ECO:0000256" key="4">
    <source>
        <dbReference type="ARBA" id="ARBA00022737"/>
    </source>
</evidence>
<evidence type="ECO:0000313" key="12">
    <source>
        <dbReference type="EMBL" id="PSC71576.1"/>
    </source>
</evidence>
<dbReference type="InterPro" id="IPR000408">
    <property type="entry name" value="Reg_chr_condens"/>
</dbReference>
<keyword evidence="4" id="KW-0677">Repeat</keyword>
<dbReference type="EMBL" id="LHPF02000014">
    <property type="protein sequence ID" value="PSC71576.1"/>
    <property type="molecule type" value="Genomic_DNA"/>
</dbReference>
<dbReference type="SMART" id="SM00165">
    <property type="entry name" value="UBA"/>
    <property type="match status" value="1"/>
</dbReference>
<feature type="domain" description="HECT" evidence="11">
    <location>
        <begin position="962"/>
        <end position="1290"/>
    </location>
</feature>
<name>A0A2P6VBW7_9CHLO</name>
<accession>A0A2P6VBW7</accession>
<evidence type="ECO:0000313" key="13">
    <source>
        <dbReference type="Proteomes" id="UP000239649"/>
    </source>
</evidence>
<proteinExistence type="predicted"/>
<dbReference type="GO" id="GO:0016874">
    <property type="term" value="F:ligase activity"/>
    <property type="evidence" value="ECO:0007669"/>
    <property type="project" value="UniProtKB-KW"/>
</dbReference>
<reference evidence="12 13" key="1">
    <citation type="journal article" date="2018" name="Plant J.">
        <title>Genome sequences of Chlorella sorokiniana UTEX 1602 and Micractinium conductrix SAG 241.80: implications to maltose excretion by a green alga.</title>
        <authorList>
            <person name="Arriola M.B."/>
            <person name="Velmurugan N."/>
            <person name="Zhang Y."/>
            <person name="Plunkett M.H."/>
            <person name="Hondzo H."/>
            <person name="Barney B.M."/>
        </authorList>
    </citation>
    <scope>NUCLEOTIDE SEQUENCE [LARGE SCALE GENOMIC DNA]</scope>
    <source>
        <strain evidence="12 13">SAG 241.80</strain>
    </source>
</reference>
<feature type="compositionally biased region" description="Polar residues" evidence="9">
    <location>
        <begin position="814"/>
        <end position="830"/>
    </location>
</feature>
<dbReference type="PRINTS" id="PR00633">
    <property type="entry name" value="RCCNDNSATION"/>
</dbReference>
<evidence type="ECO:0000256" key="8">
    <source>
        <dbReference type="PROSITE-ProRule" id="PRU00235"/>
    </source>
</evidence>
<dbReference type="Pfam" id="PF22562">
    <property type="entry name" value="UBA_7"/>
    <property type="match status" value="1"/>
</dbReference>
<dbReference type="InterPro" id="IPR009060">
    <property type="entry name" value="UBA-like_sf"/>
</dbReference>
<dbReference type="InterPro" id="IPR035983">
    <property type="entry name" value="Hect_E3_ubiquitin_ligase"/>
</dbReference>
<keyword evidence="3" id="KW-0808">Transferase</keyword>
<dbReference type="Pfam" id="PF00415">
    <property type="entry name" value="RCC1"/>
    <property type="match status" value="5"/>
</dbReference>
<dbReference type="PROSITE" id="PS50030">
    <property type="entry name" value="UBA"/>
    <property type="match status" value="1"/>
</dbReference>
<dbReference type="Gene3D" id="2.130.10.30">
    <property type="entry name" value="Regulator of chromosome condensation 1/beta-lactamase-inhibitor protein II"/>
    <property type="match status" value="3"/>
</dbReference>
<dbReference type="InterPro" id="IPR039417">
    <property type="entry name" value="Peptidase_C1A_papain-like"/>
</dbReference>
<dbReference type="PROSITE" id="PS50237">
    <property type="entry name" value="HECT"/>
    <property type="match status" value="1"/>
</dbReference>